<dbReference type="InterPro" id="IPR000591">
    <property type="entry name" value="DEP_dom"/>
</dbReference>
<organism evidence="7 8">
    <name type="scientific">Zasmidium cellare</name>
    <name type="common">Wine cellar mold</name>
    <name type="synonym">Racodium cellare</name>
    <dbReference type="NCBI Taxonomy" id="395010"/>
    <lineage>
        <taxon>Eukaryota</taxon>
        <taxon>Fungi</taxon>
        <taxon>Dikarya</taxon>
        <taxon>Ascomycota</taxon>
        <taxon>Pezizomycotina</taxon>
        <taxon>Dothideomycetes</taxon>
        <taxon>Dothideomycetidae</taxon>
        <taxon>Mycosphaerellales</taxon>
        <taxon>Mycosphaerellaceae</taxon>
        <taxon>Zasmidium</taxon>
    </lineage>
</organism>
<feature type="compositionally biased region" description="Polar residues" evidence="5">
    <location>
        <begin position="1118"/>
        <end position="1127"/>
    </location>
</feature>
<comment type="subcellular location">
    <subcellularLocation>
        <location evidence="1">Vacuole membrane</location>
        <topology evidence="1">Peripheral membrane protein</topology>
    </subcellularLocation>
</comment>
<feature type="region of interest" description="Disordered" evidence="5">
    <location>
        <begin position="1111"/>
        <end position="1133"/>
    </location>
</feature>
<dbReference type="Gene3D" id="1.10.10.10">
    <property type="entry name" value="Winged helix-like DNA-binding domain superfamily/Winged helix DNA-binding domain"/>
    <property type="match status" value="1"/>
</dbReference>
<accession>A0ABR0DZ21</accession>
<comment type="similarity">
    <text evidence="2">Belongs to the IML1 family.</text>
</comment>
<feature type="region of interest" description="Disordered" evidence="5">
    <location>
        <begin position="915"/>
        <end position="944"/>
    </location>
</feature>
<gene>
    <name evidence="7" type="ORF">PRZ48_014702</name>
</gene>
<dbReference type="Pfam" id="PF00610">
    <property type="entry name" value="DEP"/>
    <property type="match status" value="1"/>
</dbReference>
<keyword evidence="8" id="KW-1185">Reference proteome</keyword>
<dbReference type="PANTHER" id="PTHR13179">
    <property type="entry name" value="DEP DOMAIN CONTAINING PROTEIN 5"/>
    <property type="match status" value="1"/>
</dbReference>
<dbReference type="InterPro" id="IPR048255">
    <property type="entry name" value="IML1_N"/>
</dbReference>
<evidence type="ECO:0000259" key="6">
    <source>
        <dbReference type="PROSITE" id="PS50186"/>
    </source>
</evidence>
<feature type="compositionally biased region" description="Polar residues" evidence="5">
    <location>
        <begin position="527"/>
        <end position="536"/>
    </location>
</feature>
<feature type="region of interest" description="Disordered" evidence="5">
    <location>
        <begin position="595"/>
        <end position="614"/>
    </location>
</feature>
<reference evidence="7 8" key="1">
    <citation type="journal article" date="2023" name="G3 (Bethesda)">
        <title>A chromosome-level genome assembly of Zasmidium syzygii isolated from banana leaves.</title>
        <authorList>
            <person name="van Westerhoven A.C."/>
            <person name="Mehrabi R."/>
            <person name="Talebi R."/>
            <person name="Steentjes M.B.F."/>
            <person name="Corcolon B."/>
            <person name="Chong P.A."/>
            <person name="Kema G.H.J."/>
            <person name="Seidl M.F."/>
        </authorList>
    </citation>
    <scope>NUCLEOTIDE SEQUENCE [LARGE SCALE GENOMIC DNA]</scope>
    <source>
        <strain evidence="7 8">P124</strain>
    </source>
</reference>
<dbReference type="InterPro" id="IPR036388">
    <property type="entry name" value="WH-like_DNA-bd_sf"/>
</dbReference>
<sequence length="1428" mass="160172">MAIEMEEKLCTIVLHDDRVTKKDVLAGNRAMHVGEFAYLHAPGARTLCIAPAGLASNSTEISIHMTLAQTFGFENRTQGRIQIIEDPDPATATHVEMFFRDQYLSRADMWQLMGRLQDTVMYQGQTINYLGSETAEVKQIYIAGQEVESAISSHPHTKPIFRSGSARYTILVEVSREMLENWNNGDLMYERMIDGFLPALFQRWESLKVKHQISIVLFGRIINIHSNGIQDAAKNKPAREHFFHVLVSEAPSASWRQIMSRLKRAFNEHRLPHSVSLAAESNMLEAIHLTAMDFADDQTDAHLMSTGTSIIAITAGGGLFEADHTLLKQTTDLLVGNSIGVDIVALSPKPLHPVPLFRYDHNGTIEFALPHWVDISFWKDPHDEARSTWTLTNIEEPVEDIALPLLRESGWSEVDTSTMDYHDNQVFQDRGPSSQIAADSSQSITTADPVGSVETMKGVPIPGTSPKKNPPSAPVTLDESPTGSNPKASRKEPLSRAKRQRLPPHPLMQSGRKISVGPKGLTLSRGGASTTLSTQHAQHEKELGLSVSTTSGDSSNNLTDKIRRNLTRQPSQQSLASHRTSGSDHYQTSRPIDIASVPESSDDESSDPAGDLKQGIADTMVGTVLEHETSLSATPKAKNMFPRKGSMNDSLDMLSPWVMLLNPCNPRRDNMRVASQYRKWQHVFPRAVSSGAFKWSSMCSPAALPLTAEYKPSASELETHYRKKVRRHVISNSSGLKNETARVLVERLIDVRLIRGFQIVAIRNTGGDHTFQSKDKPVLLSLGRRYHELQRFSDFEIQVVQYDPKAGIGSEDNETQHYLTSYEPKMRIMTGMTVKPEVTYHSDAPIADWSSLDEYILGLLPSPEVNASFKVRLILVPVEMTKSDRNAQTRLGGLSDEERRIEGIQRLTQTWQRQRHFSVEDQQRHVSITKSKPTSSAPERDQNPLAIDYQTKDTSIIVNAQGHALSSQLEGGELSTPLFKDSEKHHSSNFDLEKLVKQMQELPPYGVEMRDRRWLTLTHLKCFRGDEMTSWLQGAFKDLELREDAVALGNELMNRGIFSHVRQKHKFRDGNYFYQIASAHRTTEYPDTQGLFSKAPWRSIPATPISESAKSPIIRPLTNDSSSSSGRPTPILGPVDHKAKEVLLSLMMRYNVDPQKKSDHLQVIDLHYDRIHNPENCYHIQLEWLGASTKLVREAISRWSSTIEGYGLRLIQVPLEEASKFREHHPFDQPQPIRLAVRPPDKILATPIIQPHTVSPRPVEDHFAYHKAILRKHDFALDYEAASEFNNTDLHVTYSWGPPTYSHTQFVHKSGLLLAQILSNEVGDFILLPNRLATGRTSSTSTSTSSSTNTKLTDVETIESISKNFKEFCRNEEALKQFFSQADRPKGVVPSPFASATLAADFDVPPMQLPPHLSHRAQGHRHLLGMIE</sequence>
<dbReference type="PROSITE" id="PS50186">
    <property type="entry name" value="DEP"/>
    <property type="match status" value="1"/>
</dbReference>
<evidence type="ECO:0000313" key="8">
    <source>
        <dbReference type="Proteomes" id="UP001305779"/>
    </source>
</evidence>
<evidence type="ECO:0000256" key="3">
    <source>
        <dbReference type="ARBA" id="ARBA00018529"/>
    </source>
</evidence>
<proteinExistence type="inferred from homology"/>
<feature type="compositionally biased region" description="Polar residues" evidence="5">
    <location>
        <begin position="925"/>
        <end position="937"/>
    </location>
</feature>
<evidence type="ECO:0000256" key="5">
    <source>
        <dbReference type="SAM" id="MobiDB-lite"/>
    </source>
</evidence>
<dbReference type="EMBL" id="JAXOVC010000014">
    <property type="protein sequence ID" value="KAK4494404.1"/>
    <property type="molecule type" value="Genomic_DNA"/>
</dbReference>
<name>A0ABR0DZ21_ZASCE</name>
<dbReference type="SMART" id="SM00049">
    <property type="entry name" value="DEP"/>
    <property type="match status" value="1"/>
</dbReference>
<evidence type="ECO:0000313" key="7">
    <source>
        <dbReference type="EMBL" id="KAK4494404.1"/>
    </source>
</evidence>
<feature type="compositionally biased region" description="Polar residues" evidence="5">
    <location>
        <begin position="546"/>
        <end position="559"/>
    </location>
</feature>
<feature type="compositionally biased region" description="Low complexity" evidence="5">
    <location>
        <begin position="433"/>
        <end position="444"/>
    </location>
</feature>
<feature type="domain" description="DEP" evidence="6">
    <location>
        <begin position="1003"/>
        <end position="1078"/>
    </location>
</feature>
<dbReference type="PANTHER" id="PTHR13179:SF8">
    <property type="entry name" value="GATOR COMPLEX PROTEIN DEPDC5"/>
    <property type="match status" value="1"/>
</dbReference>
<comment type="caution">
    <text evidence="7">The sequence shown here is derived from an EMBL/GenBank/DDBJ whole genome shotgun (WGS) entry which is preliminary data.</text>
</comment>
<dbReference type="InterPro" id="IPR036390">
    <property type="entry name" value="WH_DNA-bd_sf"/>
</dbReference>
<dbReference type="InterPro" id="IPR027244">
    <property type="entry name" value="IML1"/>
</dbReference>
<dbReference type="SUPFAM" id="SSF46785">
    <property type="entry name" value="Winged helix' DNA-binding domain"/>
    <property type="match status" value="1"/>
</dbReference>
<evidence type="ECO:0000256" key="2">
    <source>
        <dbReference type="ARBA" id="ARBA00005643"/>
    </source>
</evidence>
<dbReference type="Pfam" id="PF12257">
    <property type="entry name" value="IML1"/>
    <property type="match status" value="1"/>
</dbReference>
<feature type="compositionally biased region" description="Polar residues" evidence="5">
    <location>
        <begin position="567"/>
        <end position="589"/>
    </location>
</feature>
<dbReference type="Proteomes" id="UP001305779">
    <property type="component" value="Unassembled WGS sequence"/>
</dbReference>
<protein>
    <recommendedName>
        <fullName evidence="3">Vacuolar membrane-associated protein IML1</fullName>
    </recommendedName>
    <alternativeName>
        <fullName evidence="4">Vacuolar membrane-associated protein iml1</fullName>
    </alternativeName>
</protein>
<evidence type="ECO:0000256" key="1">
    <source>
        <dbReference type="ARBA" id="ARBA00004148"/>
    </source>
</evidence>
<feature type="region of interest" description="Disordered" evidence="5">
    <location>
        <begin position="424"/>
        <end position="589"/>
    </location>
</feature>
<evidence type="ECO:0000256" key="4">
    <source>
        <dbReference type="ARBA" id="ARBA00021881"/>
    </source>
</evidence>